<dbReference type="PANTHER" id="PTHR31140">
    <property type="entry name" value="B3 DOMAIN-CONTAINING TRANSCRIPTION FACTOR ABI3"/>
    <property type="match status" value="1"/>
</dbReference>
<dbReference type="EMBL" id="MH332998">
    <property type="protein sequence ID" value="AZL19498.1"/>
    <property type="molecule type" value="mRNA"/>
</dbReference>
<dbReference type="Pfam" id="PF02362">
    <property type="entry name" value="B3"/>
    <property type="match status" value="1"/>
</dbReference>
<dbReference type="SMR" id="A0A3Q8TB28"/>
<evidence type="ECO:0000256" key="7">
    <source>
        <dbReference type="SAM" id="MobiDB-lite"/>
    </source>
</evidence>
<reference evidence="9" key="1">
    <citation type="submission" date="2018-05" db="EMBL/GenBank/DDBJ databases">
        <title>Full-length coding sequences of AP2/ERF genes and FaMYB98 from 'Yuexin' strawberry (Fragaria x ananassa).</title>
        <authorList>
            <person name="Zhang Y."/>
            <person name="Yin X."/>
            <person name="Xiao Y."/>
            <person name="Chen K."/>
        </authorList>
    </citation>
    <scope>NUCLEOTIDE SEQUENCE</scope>
</reference>
<sequence>MSIDLSSDSTIEMVVQDQNLPVTSPSHQNRRAGSSQQGSSSSKLKGLVPLKGGKWGARISYNYKRYSLGTYETEIEAAIAYDRAALKIPRAHSLNFHRSNYTIEESAFQSQHSIEDILSMLHDKTYTFMLRNFIFQYSSSINYHAEIFMKEQGIVYECVLQKELTLMDVTHKCFLVQGDYASLHFPTKEHECLNSTATLWDIHGLSWTFGCSYWHITQSFLLNSGWGDFLEKYNLKEKDLVIIYRCWCRGDAFMRKFYLINVLKTAGESSVGGSLNKELEANCSEEEIKRGVKLFGVQISG</sequence>
<dbReference type="CDD" id="cd10017">
    <property type="entry name" value="B3_DNA"/>
    <property type="match status" value="1"/>
</dbReference>
<comment type="subcellular location">
    <subcellularLocation>
        <location evidence="1">Nucleus</location>
    </subcellularLocation>
</comment>
<feature type="region of interest" description="Disordered" evidence="7">
    <location>
        <begin position="20"/>
        <end position="46"/>
    </location>
</feature>
<dbReference type="GO" id="GO:0003677">
    <property type="term" value="F:DNA binding"/>
    <property type="evidence" value="ECO:0007669"/>
    <property type="project" value="UniProtKB-KW"/>
</dbReference>
<evidence type="ECO:0000256" key="5">
    <source>
        <dbReference type="ARBA" id="ARBA00023163"/>
    </source>
</evidence>
<keyword evidence="6" id="KW-0539">Nucleus</keyword>
<dbReference type="PROSITE" id="PS51032">
    <property type="entry name" value="AP2_ERF"/>
    <property type="match status" value="1"/>
</dbReference>
<comment type="similarity">
    <text evidence="2">Belongs to the AP2/ERF transcription factor family. RAV subfamily.</text>
</comment>
<dbReference type="SUPFAM" id="SSF54171">
    <property type="entry name" value="DNA-binding domain"/>
    <property type="match status" value="1"/>
</dbReference>
<dbReference type="AlphaFoldDB" id="A0A3Q8TB28"/>
<dbReference type="InterPro" id="IPR001471">
    <property type="entry name" value="AP2/ERF_dom"/>
</dbReference>
<keyword evidence="5" id="KW-0804">Transcription</keyword>
<name>A0A3Q8TB28_FRAAN</name>
<dbReference type="SUPFAM" id="SSF101936">
    <property type="entry name" value="DNA-binding pseudobarrel domain"/>
    <property type="match status" value="1"/>
</dbReference>
<evidence type="ECO:0000259" key="8">
    <source>
        <dbReference type="PROSITE" id="PS51032"/>
    </source>
</evidence>
<feature type="compositionally biased region" description="Low complexity" evidence="7">
    <location>
        <begin position="33"/>
        <end position="46"/>
    </location>
</feature>
<dbReference type="InterPro" id="IPR016177">
    <property type="entry name" value="DNA-bd_dom_sf"/>
</dbReference>
<accession>A0A3Q8TB28</accession>
<dbReference type="InterPro" id="IPR003340">
    <property type="entry name" value="B3_DNA-bd"/>
</dbReference>
<keyword evidence="4" id="KW-0238">DNA-binding</keyword>
<dbReference type="SMART" id="SM01019">
    <property type="entry name" value="B3"/>
    <property type="match status" value="1"/>
</dbReference>
<dbReference type="InterPro" id="IPR044800">
    <property type="entry name" value="LEC2-like"/>
</dbReference>
<evidence type="ECO:0000256" key="3">
    <source>
        <dbReference type="ARBA" id="ARBA00023015"/>
    </source>
</evidence>
<organism evidence="9">
    <name type="scientific">Fragaria ananassa</name>
    <name type="common">Strawberry</name>
    <name type="synonym">Fragaria chiloensis x Fragaria virginiana</name>
    <dbReference type="NCBI Taxonomy" id="3747"/>
    <lineage>
        <taxon>Eukaryota</taxon>
        <taxon>Viridiplantae</taxon>
        <taxon>Streptophyta</taxon>
        <taxon>Embryophyta</taxon>
        <taxon>Tracheophyta</taxon>
        <taxon>Spermatophyta</taxon>
        <taxon>Magnoliopsida</taxon>
        <taxon>eudicotyledons</taxon>
        <taxon>Gunneridae</taxon>
        <taxon>Pentapetalae</taxon>
        <taxon>rosids</taxon>
        <taxon>fabids</taxon>
        <taxon>Rosales</taxon>
        <taxon>Rosaceae</taxon>
        <taxon>Rosoideae</taxon>
        <taxon>Potentilleae</taxon>
        <taxon>Fragariinae</taxon>
        <taxon>Fragaria</taxon>
    </lineage>
</organism>
<proteinExistence type="evidence at transcript level"/>
<dbReference type="GO" id="GO:0003700">
    <property type="term" value="F:DNA-binding transcription factor activity"/>
    <property type="evidence" value="ECO:0007669"/>
    <property type="project" value="InterPro"/>
</dbReference>
<dbReference type="GO" id="GO:0005634">
    <property type="term" value="C:nucleus"/>
    <property type="evidence" value="ECO:0007669"/>
    <property type="project" value="UniProtKB-SubCell"/>
</dbReference>
<dbReference type="InterPro" id="IPR036955">
    <property type="entry name" value="AP2/ERF_dom_sf"/>
</dbReference>
<protein>
    <submittedName>
        <fullName evidence="9">Transcription factor RAV1</fullName>
    </submittedName>
</protein>
<evidence type="ECO:0000256" key="6">
    <source>
        <dbReference type="ARBA" id="ARBA00023242"/>
    </source>
</evidence>
<dbReference type="Gene3D" id="3.30.730.10">
    <property type="entry name" value="AP2/ERF domain"/>
    <property type="match status" value="1"/>
</dbReference>
<feature type="domain" description="AP2/ERF" evidence="8">
    <location>
        <begin position="43"/>
        <end position="102"/>
    </location>
</feature>
<evidence type="ECO:0000256" key="1">
    <source>
        <dbReference type="ARBA" id="ARBA00004123"/>
    </source>
</evidence>
<evidence type="ECO:0000313" key="9">
    <source>
        <dbReference type="EMBL" id="AZL19498.1"/>
    </source>
</evidence>
<evidence type="ECO:0000256" key="4">
    <source>
        <dbReference type="ARBA" id="ARBA00023125"/>
    </source>
</evidence>
<dbReference type="CDD" id="cd00018">
    <property type="entry name" value="AP2"/>
    <property type="match status" value="1"/>
</dbReference>
<dbReference type="Gene3D" id="2.40.330.10">
    <property type="entry name" value="DNA-binding pseudobarrel domain"/>
    <property type="match status" value="1"/>
</dbReference>
<evidence type="ECO:0000256" key="2">
    <source>
        <dbReference type="ARBA" id="ARBA00009089"/>
    </source>
</evidence>
<dbReference type="SMART" id="SM00380">
    <property type="entry name" value="AP2"/>
    <property type="match status" value="1"/>
</dbReference>
<keyword evidence="3" id="KW-0805">Transcription regulation</keyword>
<dbReference type="PANTHER" id="PTHR31140:SF60">
    <property type="entry name" value="TF-B3 DOMAIN-CONTAINING PROTEIN"/>
    <property type="match status" value="1"/>
</dbReference>
<dbReference type="InterPro" id="IPR015300">
    <property type="entry name" value="DNA-bd_pseudobarrel_sf"/>
</dbReference>